<protein>
    <submittedName>
        <fullName evidence="6">Venom phosphodiesterase</fullName>
    </submittedName>
</protein>
<evidence type="ECO:0000256" key="3">
    <source>
        <dbReference type="SAM" id="SignalP"/>
    </source>
</evidence>
<dbReference type="GO" id="GO:0003676">
    <property type="term" value="F:nucleic acid binding"/>
    <property type="evidence" value="ECO:0007669"/>
    <property type="project" value="InterPro"/>
</dbReference>
<keyword evidence="2" id="KW-0325">Glycoprotein</keyword>
<dbReference type="KEGG" id="hazt:108681778"/>
<dbReference type="Pfam" id="PF01223">
    <property type="entry name" value="Endonuclease_NS"/>
    <property type="match status" value="1"/>
</dbReference>
<dbReference type="GO" id="GO:0016787">
    <property type="term" value="F:hydrolase activity"/>
    <property type="evidence" value="ECO:0007669"/>
    <property type="project" value="UniProtKB-KW"/>
</dbReference>
<dbReference type="RefSeq" id="XP_018026344.1">
    <property type="nucleotide sequence ID" value="XM_018170855.2"/>
</dbReference>
<dbReference type="Gene3D" id="3.40.720.10">
    <property type="entry name" value="Alkaline Phosphatase, subunit A"/>
    <property type="match status" value="1"/>
</dbReference>
<dbReference type="InterPro" id="IPR002591">
    <property type="entry name" value="Phosphodiest/P_Trfase"/>
</dbReference>
<proteinExistence type="predicted"/>
<dbReference type="GO" id="GO:0046872">
    <property type="term" value="F:metal ion binding"/>
    <property type="evidence" value="ECO:0007669"/>
    <property type="project" value="InterPro"/>
</dbReference>
<dbReference type="Proteomes" id="UP000694843">
    <property type="component" value="Unplaced"/>
</dbReference>
<accession>A0A8B7PJJ9</accession>
<gene>
    <name evidence="6" type="primary">LOC108681778</name>
</gene>
<dbReference type="InterPro" id="IPR044929">
    <property type="entry name" value="DNA/RNA_non-sp_Endonuclease_sf"/>
</dbReference>
<feature type="signal peptide" evidence="3">
    <location>
        <begin position="1"/>
        <end position="19"/>
    </location>
</feature>
<dbReference type="Pfam" id="PF01663">
    <property type="entry name" value="Phosphodiest"/>
    <property type="match status" value="1"/>
</dbReference>
<dbReference type="CDD" id="cd16018">
    <property type="entry name" value="Enpp"/>
    <property type="match status" value="1"/>
</dbReference>
<feature type="chain" id="PRO_5034028988" evidence="3">
    <location>
        <begin position="20"/>
        <end position="769"/>
    </location>
</feature>
<dbReference type="PANTHER" id="PTHR10151:SF114">
    <property type="entry name" value="ECTONUCLEOTIDE PYROPHOSPHATASE_PHOSPHODIESTERASE C27A7.3"/>
    <property type="match status" value="1"/>
</dbReference>
<dbReference type="OrthoDB" id="415411at2759"/>
<dbReference type="Gene3D" id="3.40.570.10">
    <property type="entry name" value="Extracellular Endonuclease, subunit A"/>
    <property type="match status" value="1"/>
</dbReference>
<dbReference type="OMA" id="LMDGMIN"/>
<keyword evidence="5" id="KW-1185">Reference proteome</keyword>
<evidence type="ECO:0000313" key="5">
    <source>
        <dbReference type="Proteomes" id="UP000694843"/>
    </source>
</evidence>
<evidence type="ECO:0000313" key="6">
    <source>
        <dbReference type="RefSeq" id="XP_018026344.1"/>
    </source>
</evidence>
<dbReference type="PANTHER" id="PTHR10151">
    <property type="entry name" value="ECTONUCLEOTIDE PYROPHOSPHATASE/PHOSPHODIESTERASE"/>
    <property type="match status" value="1"/>
</dbReference>
<dbReference type="InterPro" id="IPR017850">
    <property type="entry name" value="Alkaline_phosphatase_core_sf"/>
</dbReference>
<sequence>MGRVVFQVVVCMLVGSVCAGPHFQSFRGTGPSLGPPFIPHALDPSRCPPEYSHHPLILVSTDGFRADFLKRGLTPTISKLSKRGVHAPYVKPSYPSITFPNHYTIATGLLPPAHGIIANRFRDPAFNASFGPGKPTSYERRFWGGEPIWKTVENQGQISATYFWPGSEVRGLSPTYWLPFSDRTPFNVRVNQVLTWLDLPSHQRPRFITLYLHEPDAKAHDFGPDSQQVNEALQLVDEAIRQLIIGLQKRGLLDCVNLIIVADHGVTAAGPERVLHMNRIVPNFANKVTSLYNGVFARFNARDRSFGGTLSLMEELSCKRREMNVYHRQYSPARWHLGGQRRVEDIFVDLSKGYQVDGDGTYKSDLGDHGYDNYISEMNALFLAFGPAFQTGLEVEAFQNIELYNLMCLLTDSRPAPNNGTWGSLHHLLINPPPLPTIRRKSLVPPVARLPEDASEELEELLEESECQVLPQAEEVQNHVRRLINTESIGLPSLSFWHAPWGLPLVSINDLPGTLTVTDASYVSAYSRALRVPLWTSFYLDAKQRSSRGVRLGSWLPDPRVHVNDLPPVCATQPLLGDSAWETLMPERWASSSDKSNIKSTTNAVIMTQKMKKVWGSLADTIDEWRKKFGAMNVVVGPVYDRDGDSLKDDYAQWQVQGKGVAVPTHIFAVITRCHIGFGGLHACPPEHLDAMAFILPQQLLVSNCLSDEEFLREHSAKVKDVELITGLEFYSSLPTQDRIRLQIRIHSNIWGRETWPNRLHSQLFGLKR</sequence>
<dbReference type="GeneID" id="108681778"/>
<dbReference type="InterPro" id="IPR044925">
    <property type="entry name" value="His-Me_finger_sf"/>
</dbReference>
<dbReference type="Gene3D" id="3.30.1360.180">
    <property type="match status" value="1"/>
</dbReference>
<dbReference type="InterPro" id="IPR001604">
    <property type="entry name" value="Endo_G_ENPP1-like_dom"/>
</dbReference>
<dbReference type="SMART" id="SM00477">
    <property type="entry name" value="NUC"/>
    <property type="match status" value="1"/>
</dbReference>
<dbReference type="SUPFAM" id="SSF53649">
    <property type="entry name" value="Alkaline phosphatase-like"/>
    <property type="match status" value="1"/>
</dbReference>
<keyword evidence="1" id="KW-0378">Hydrolase</keyword>
<reference evidence="6" key="1">
    <citation type="submission" date="2025-08" db="UniProtKB">
        <authorList>
            <consortium name="RefSeq"/>
        </authorList>
    </citation>
    <scope>IDENTIFICATION</scope>
    <source>
        <tissue evidence="6">Whole organism</tissue>
    </source>
</reference>
<evidence type="ECO:0000256" key="1">
    <source>
        <dbReference type="ARBA" id="ARBA00022801"/>
    </source>
</evidence>
<evidence type="ECO:0000259" key="4">
    <source>
        <dbReference type="SMART" id="SM00477"/>
    </source>
</evidence>
<organism evidence="5 6">
    <name type="scientific">Hyalella azteca</name>
    <name type="common">Amphipod</name>
    <dbReference type="NCBI Taxonomy" id="294128"/>
    <lineage>
        <taxon>Eukaryota</taxon>
        <taxon>Metazoa</taxon>
        <taxon>Ecdysozoa</taxon>
        <taxon>Arthropoda</taxon>
        <taxon>Crustacea</taxon>
        <taxon>Multicrustacea</taxon>
        <taxon>Malacostraca</taxon>
        <taxon>Eumalacostraca</taxon>
        <taxon>Peracarida</taxon>
        <taxon>Amphipoda</taxon>
        <taxon>Senticaudata</taxon>
        <taxon>Talitrida</taxon>
        <taxon>Talitroidea</taxon>
        <taxon>Hyalellidae</taxon>
        <taxon>Hyalella</taxon>
    </lineage>
</organism>
<dbReference type="AlphaFoldDB" id="A0A8B7PJJ9"/>
<dbReference type="SUPFAM" id="SSF54060">
    <property type="entry name" value="His-Me finger endonucleases"/>
    <property type="match status" value="1"/>
</dbReference>
<evidence type="ECO:0000256" key="2">
    <source>
        <dbReference type="ARBA" id="ARBA00023180"/>
    </source>
</evidence>
<keyword evidence="3" id="KW-0732">Signal</keyword>
<name>A0A8B7PJJ9_HYAAZ</name>
<dbReference type="InterPro" id="IPR020821">
    <property type="entry name" value="ENPP1-3/EXOG-like_nuc-like"/>
</dbReference>
<feature type="domain" description="ENPP1-3/EXOG-like endonuclease/phosphodiesterase" evidence="4">
    <location>
        <begin position="519"/>
        <end position="737"/>
    </location>
</feature>